<evidence type="ECO:0000259" key="6">
    <source>
        <dbReference type="Pfam" id="PF00501"/>
    </source>
</evidence>
<keyword evidence="5" id="KW-0472">Membrane</keyword>
<keyword evidence="5" id="KW-1133">Transmembrane helix</keyword>
<protein>
    <submittedName>
        <fullName evidence="8">AMP-binding protein</fullName>
    </submittedName>
</protein>
<dbReference type="Pfam" id="PF00501">
    <property type="entry name" value="AMP-binding"/>
    <property type="match status" value="1"/>
</dbReference>
<evidence type="ECO:0000256" key="4">
    <source>
        <dbReference type="ARBA" id="ARBA00022840"/>
    </source>
</evidence>
<dbReference type="SUPFAM" id="SSF56801">
    <property type="entry name" value="Acetyl-CoA synthetase-like"/>
    <property type="match status" value="1"/>
</dbReference>
<reference evidence="9" key="1">
    <citation type="journal article" date="2019" name="Int. J. Syst. Evol. Microbiol.">
        <title>The Global Catalogue of Microorganisms (GCM) 10K type strain sequencing project: providing services to taxonomists for standard genome sequencing and annotation.</title>
        <authorList>
            <consortium name="The Broad Institute Genomics Platform"/>
            <consortium name="The Broad Institute Genome Sequencing Center for Infectious Disease"/>
            <person name="Wu L."/>
            <person name="Ma J."/>
        </authorList>
    </citation>
    <scope>NUCLEOTIDE SEQUENCE [LARGE SCALE GENOMIC DNA]</scope>
    <source>
        <strain evidence="9">JCM 16908</strain>
    </source>
</reference>
<dbReference type="PANTHER" id="PTHR43107:SF15">
    <property type="entry name" value="FATTY ACID TRANSPORT PROTEIN 3, ISOFORM A"/>
    <property type="match status" value="1"/>
</dbReference>
<evidence type="ECO:0000259" key="7">
    <source>
        <dbReference type="Pfam" id="PF13193"/>
    </source>
</evidence>
<evidence type="ECO:0000313" key="8">
    <source>
        <dbReference type="EMBL" id="GAA3834149.1"/>
    </source>
</evidence>
<dbReference type="Pfam" id="PF13193">
    <property type="entry name" value="AMP-binding_C"/>
    <property type="match status" value="1"/>
</dbReference>
<evidence type="ECO:0000313" key="9">
    <source>
        <dbReference type="Proteomes" id="UP001500888"/>
    </source>
</evidence>
<comment type="caution">
    <text evidence="8">The sequence shown here is derived from an EMBL/GenBank/DDBJ whole genome shotgun (WGS) entry which is preliminary data.</text>
</comment>
<evidence type="ECO:0000256" key="1">
    <source>
        <dbReference type="ARBA" id="ARBA00006432"/>
    </source>
</evidence>
<dbReference type="InterPro" id="IPR025110">
    <property type="entry name" value="AMP-bd_C"/>
</dbReference>
<keyword evidence="4" id="KW-0067">ATP-binding</keyword>
<dbReference type="Gene3D" id="3.40.50.12780">
    <property type="entry name" value="N-terminal domain of ligase-like"/>
    <property type="match status" value="1"/>
</dbReference>
<gene>
    <name evidence="8" type="ORF">GCM10022226_64390</name>
</gene>
<comment type="similarity">
    <text evidence="1">Belongs to the ATP-dependent AMP-binding enzyme family.</text>
</comment>
<feature type="domain" description="AMP-dependent synthetase/ligase" evidence="6">
    <location>
        <begin position="16"/>
        <end position="362"/>
    </location>
</feature>
<dbReference type="RefSeq" id="WP_344948969.1">
    <property type="nucleotide sequence ID" value="NZ_BAAAZR010000035.1"/>
</dbReference>
<dbReference type="PROSITE" id="PS00455">
    <property type="entry name" value="AMP_BINDING"/>
    <property type="match status" value="1"/>
</dbReference>
<evidence type="ECO:0000256" key="2">
    <source>
        <dbReference type="ARBA" id="ARBA00022598"/>
    </source>
</evidence>
<evidence type="ECO:0000256" key="3">
    <source>
        <dbReference type="ARBA" id="ARBA00022741"/>
    </source>
</evidence>
<organism evidence="8 9">
    <name type="scientific">Sphaerisporangium flaviroseum</name>
    <dbReference type="NCBI Taxonomy" id="509199"/>
    <lineage>
        <taxon>Bacteria</taxon>
        <taxon>Bacillati</taxon>
        <taxon>Actinomycetota</taxon>
        <taxon>Actinomycetes</taxon>
        <taxon>Streptosporangiales</taxon>
        <taxon>Streptosporangiaceae</taxon>
        <taxon>Sphaerisporangium</taxon>
    </lineage>
</organism>
<dbReference type="InterPro" id="IPR000873">
    <property type="entry name" value="AMP-dep_synth/lig_dom"/>
</dbReference>
<accession>A0ABP7J5A1</accession>
<dbReference type="EMBL" id="BAAAZR010000035">
    <property type="protein sequence ID" value="GAA3834149.1"/>
    <property type="molecule type" value="Genomic_DNA"/>
</dbReference>
<keyword evidence="2" id="KW-0436">Ligase</keyword>
<evidence type="ECO:0000256" key="5">
    <source>
        <dbReference type="SAM" id="Phobius"/>
    </source>
</evidence>
<feature type="transmembrane region" description="Helical" evidence="5">
    <location>
        <begin position="64"/>
        <end position="81"/>
    </location>
</feature>
<keyword evidence="3" id="KW-0547">Nucleotide-binding</keyword>
<sequence>MATFAELVEARADDEHAGLRFEDETYTWARVVHEARKRAEFARTMRDPERPFHIGVLLDNVPEYVFWIFGAALAGAAVVGVNPTRRGAELAADIRHTDCLFLITDSAGAGLLDGLDLGVPVLLSDPPDHRASLAPGGGVSRTVRGSDPLLLLFTSGSTGTPKAVICSQSRLADIGERGGMFGIGRDSVTYVAMPLFHGNAVMANLAMATYAGATVALRRRFTASGFLPDVRKYGVTYFNYVGRALAYILATPERPDDADNPLVAAFGTEASARDMAEFARRFGCQIIEGYGSSEGVITISKTQGTPPDALGLAGDGMDLAVHDPVTGLECPRAVFDPEGKLVNHHEAIGEIVRRGATFEGYYNNPGADALRLRDGWYWSGDLGYRDEDGYFYFAGRDADWLRVDGENFAAAPVERILARYAPVVMCAVYAVPDVRTGDEVMATLELVDPLDPFDPERFAAFLREQPDLGTKWAPRFVRLTRAMPLTPTNKVDKTGLRRERWECGDPVFWRPGREPRYVRMTDGDRSDLRKRFIENGRDHLLY</sequence>
<dbReference type="InterPro" id="IPR045851">
    <property type="entry name" value="AMP-bd_C_sf"/>
</dbReference>
<dbReference type="Gene3D" id="3.30.300.30">
    <property type="match status" value="1"/>
</dbReference>
<dbReference type="InterPro" id="IPR020845">
    <property type="entry name" value="AMP-binding_CS"/>
</dbReference>
<dbReference type="Proteomes" id="UP001500888">
    <property type="component" value="Unassembled WGS sequence"/>
</dbReference>
<dbReference type="PANTHER" id="PTHR43107">
    <property type="entry name" value="LONG-CHAIN FATTY ACID TRANSPORT PROTEIN"/>
    <property type="match status" value="1"/>
</dbReference>
<keyword evidence="9" id="KW-1185">Reference proteome</keyword>
<name>A0ABP7J5A1_9ACTN</name>
<dbReference type="InterPro" id="IPR042099">
    <property type="entry name" value="ANL_N_sf"/>
</dbReference>
<keyword evidence="5" id="KW-0812">Transmembrane</keyword>
<proteinExistence type="inferred from homology"/>
<feature type="domain" description="AMP-binding enzyme C-terminal" evidence="7">
    <location>
        <begin position="413"/>
        <end position="490"/>
    </location>
</feature>